<evidence type="ECO:0000313" key="3">
    <source>
        <dbReference type="EMBL" id="MBU3871018.1"/>
    </source>
</evidence>
<name>A0ABS6CVP2_9ACTN</name>
<proteinExistence type="predicted"/>
<keyword evidence="4" id="KW-1185">Reference proteome</keyword>
<dbReference type="EMBL" id="JAHLEM010000915">
    <property type="protein sequence ID" value="MBU3871018.1"/>
    <property type="molecule type" value="Genomic_DNA"/>
</dbReference>
<feature type="compositionally biased region" description="Low complexity" evidence="1">
    <location>
        <begin position="8"/>
        <end position="24"/>
    </location>
</feature>
<protein>
    <submittedName>
        <fullName evidence="3">Uncharacterized protein</fullName>
    </submittedName>
</protein>
<feature type="region of interest" description="Disordered" evidence="1">
    <location>
        <begin position="1"/>
        <end position="42"/>
    </location>
</feature>
<dbReference type="RefSeq" id="WP_216347632.1">
    <property type="nucleotide sequence ID" value="NZ_JAHLEM010000915.1"/>
</dbReference>
<sequence length="274" mass="29461">MVKETEDPTTTESTESTQTTQTTQTRDDTTAERARTAGAGVRRVSVTGARLLREALRHGGDDLPAALRGADDGLLLSALDEGLPAERAARVVVELVRRAPERGPELADAVCEKVLLAQLYLDPPPRAQGGADGPAADPGRRLRVRNALMLYEGLVRPYARRGAMPELMACVLPGLWTAADGAGREVVRRIVGTRQMTGFGEKGWKALFGGVAEECREHEEAAARATRRETRRRWRRRGADDGGGLDLKPGQLWVSALLGFIAVALVLIVVIAAG</sequence>
<feature type="transmembrane region" description="Helical" evidence="2">
    <location>
        <begin position="252"/>
        <end position="273"/>
    </location>
</feature>
<organism evidence="3 4">
    <name type="scientific">Streptomyces niphimycinicus</name>
    <dbReference type="NCBI Taxonomy" id="2842201"/>
    <lineage>
        <taxon>Bacteria</taxon>
        <taxon>Bacillati</taxon>
        <taxon>Actinomycetota</taxon>
        <taxon>Actinomycetes</taxon>
        <taxon>Kitasatosporales</taxon>
        <taxon>Streptomycetaceae</taxon>
        <taxon>Streptomyces</taxon>
    </lineage>
</organism>
<dbReference type="Proteomes" id="UP000720508">
    <property type="component" value="Unassembled WGS sequence"/>
</dbReference>
<gene>
    <name evidence="3" type="ORF">KN815_45315</name>
</gene>
<keyword evidence="2" id="KW-1133">Transmembrane helix</keyword>
<reference evidence="3 4" key="1">
    <citation type="submission" date="2021-06" db="EMBL/GenBank/DDBJ databases">
        <authorList>
            <person name="Pan X."/>
        </authorList>
    </citation>
    <scope>NUCLEOTIDE SEQUENCE [LARGE SCALE GENOMIC DNA]</scope>
    <source>
        <strain evidence="3 4">4503</strain>
    </source>
</reference>
<evidence type="ECO:0000256" key="2">
    <source>
        <dbReference type="SAM" id="Phobius"/>
    </source>
</evidence>
<accession>A0ABS6CVP2</accession>
<keyword evidence="2" id="KW-0472">Membrane</keyword>
<evidence type="ECO:0000313" key="4">
    <source>
        <dbReference type="Proteomes" id="UP000720508"/>
    </source>
</evidence>
<feature type="compositionally biased region" description="Basic and acidic residues" evidence="1">
    <location>
        <begin position="25"/>
        <end position="35"/>
    </location>
</feature>
<keyword evidence="2" id="KW-0812">Transmembrane</keyword>
<evidence type="ECO:0000256" key="1">
    <source>
        <dbReference type="SAM" id="MobiDB-lite"/>
    </source>
</evidence>
<comment type="caution">
    <text evidence="3">The sequence shown here is derived from an EMBL/GenBank/DDBJ whole genome shotgun (WGS) entry which is preliminary data.</text>
</comment>